<reference evidence="1" key="1">
    <citation type="submission" date="2019-10" db="EMBL/GenBank/DDBJ databases">
        <title>Conservation and host-specific expression of non-tandemly repeated heterogenous ribosome RNA gene in arbuscular mycorrhizal fungi.</title>
        <authorList>
            <person name="Maeda T."/>
            <person name="Kobayashi Y."/>
            <person name="Nakagawa T."/>
            <person name="Ezawa T."/>
            <person name="Yamaguchi K."/>
            <person name="Bino T."/>
            <person name="Nishimoto Y."/>
            <person name="Shigenobu S."/>
            <person name="Kawaguchi M."/>
        </authorList>
    </citation>
    <scope>NUCLEOTIDE SEQUENCE</scope>
    <source>
        <strain evidence="1">HR1</strain>
    </source>
</reference>
<evidence type="ECO:0000313" key="1">
    <source>
        <dbReference type="EMBL" id="GES97018.1"/>
    </source>
</evidence>
<dbReference type="AlphaFoldDB" id="A0A8H3M5P8"/>
<name>A0A8H3M5P8_9GLOM</name>
<organism evidence="1 2">
    <name type="scientific">Rhizophagus clarus</name>
    <dbReference type="NCBI Taxonomy" id="94130"/>
    <lineage>
        <taxon>Eukaryota</taxon>
        <taxon>Fungi</taxon>
        <taxon>Fungi incertae sedis</taxon>
        <taxon>Mucoromycota</taxon>
        <taxon>Glomeromycotina</taxon>
        <taxon>Glomeromycetes</taxon>
        <taxon>Glomerales</taxon>
        <taxon>Glomeraceae</taxon>
        <taxon>Rhizophagus</taxon>
    </lineage>
</organism>
<gene>
    <name evidence="1" type="ORF">RCL2_002360600</name>
</gene>
<comment type="caution">
    <text evidence="1">The sequence shown here is derived from an EMBL/GenBank/DDBJ whole genome shotgun (WGS) entry which is preliminary data.</text>
</comment>
<protein>
    <submittedName>
        <fullName evidence="1">Uncharacterized protein</fullName>
    </submittedName>
</protein>
<dbReference type="EMBL" id="BLAL01000254">
    <property type="protein sequence ID" value="GES97018.1"/>
    <property type="molecule type" value="Genomic_DNA"/>
</dbReference>
<dbReference type="Proteomes" id="UP000615446">
    <property type="component" value="Unassembled WGS sequence"/>
</dbReference>
<sequence length="305" mass="35104">MSAIVTKYVAEHKLNKDISNEELSQHTPALFELLTDKLKNDKGCQCFRKGYNFSRKQAFVLVPDWRIYQSKSQVTLKERGDEARKVNICDTKSVCQISDIIPEQEIIRETAQRIMWDSLGEKNKLRIELQKLNVSEAIIKAIKIPEITTLSNKIQKKKSLLYENEGIHYPDHFSLESVKERLDLYDVHKTPTMQALADDAISSRQLRDPGVPGVKWFNTFLKKDRFLPEIGKPLLFSYLCKLGTVFVVILNGAKNLSEAMTIASKILLYSSDNHASPAKNYTIVNFRKKRQLYDQAKAFKLFDEN</sequence>
<evidence type="ECO:0000313" key="2">
    <source>
        <dbReference type="Proteomes" id="UP000615446"/>
    </source>
</evidence>
<dbReference type="OrthoDB" id="2380651at2759"/>
<proteinExistence type="predicted"/>
<accession>A0A8H3M5P8</accession>